<evidence type="ECO:0000313" key="3">
    <source>
        <dbReference type="Proteomes" id="UP000320799"/>
    </source>
</evidence>
<dbReference type="EMBL" id="MN094788">
    <property type="protein sequence ID" value="QDH83449.1"/>
    <property type="molecule type" value="Genomic_DNA"/>
</dbReference>
<dbReference type="KEGG" id="vg:56135906"/>
<proteinExistence type="predicted"/>
<feature type="domain" description="Calcineurin-like phosphoesterase" evidence="1">
    <location>
        <begin position="7"/>
        <end position="123"/>
    </location>
</feature>
<dbReference type="Gene3D" id="3.60.21.10">
    <property type="match status" value="1"/>
</dbReference>
<evidence type="ECO:0000313" key="2">
    <source>
        <dbReference type="EMBL" id="QDH83449.1"/>
    </source>
</evidence>
<dbReference type="GO" id="GO:0016787">
    <property type="term" value="F:hydrolase activity"/>
    <property type="evidence" value="ECO:0007669"/>
    <property type="project" value="InterPro"/>
</dbReference>
<evidence type="ECO:0000259" key="1">
    <source>
        <dbReference type="Pfam" id="PF00149"/>
    </source>
</evidence>
<sequence>MFEAVSVGDMHFDGAWANMVENHAQMLVNEIRRGPVKYATTKGIRHIILKGDVCNKPRLSYESYLALLKLFLKYSKLEWHLIPGNHEMFSVDPTVGHSLDIFKPLIKEGLLPNVHVYDTVTDVEIDGAALRFLPWPHQKFSKSRLNIAHVEVRGAKSDSGKVFDKAKNESDAVAIVGHLHTPHTVRNTHYGGTIIQQSFGEKAKKGFLHVQWNGPDDYEIDYVPHVPEYSLHTIVVESKKDLKRIPTDTKKLVRLVIENGADVDNTMWAGFSNVIKTTPFKSQADLQAVLDSEMTDGSSLSINTDDYFKAWLQLKQLDAKDEKRIIKRRYRAINGSNLYSNQTRASS</sequence>
<name>A0A514CSJ4_9CAUD</name>
<dbReference type="InterPro" id="IPR004843">
    <property type="entry name" value="Calcineurin-like_PHP"/>
</dbReference>
<dbReference type="InterPro" id="IPR029052">
    <property type="entry name" value="Metallo-depent_PP-like"/>
</dbReference>
<organism evidence="2 3">
    <name type="scientific">Achromobacter phage Motura</name>
    <dbReference type="NCBI Taxonomy" id="2591403"/>
    <lineage>
        <taxon>Viruses</taxon>
        <taxon>Duplodnaviria</taxon>
        <taxon>Heunggongvirae</taxon>
        <taxon>Uroviricota</taxon>
        <taxon>Caudoviricetes</taxon>
        <taxon>Moturavirus</taxon>
        <taxon>Moturavirus motura</taxon>
    </lineage>
</organism>
<keyword evidence="3" id="KW-1185">Reference proteome</keyword>
<protein>
    <submittedName>
        <fullName evidence="2">Ser/Thr protein phosphatase</fullName>
    </submittedName>
</protein>
<dbReference type="SUPFAM" id="SSF56300">
    <property type="entry name" value="Metallo-dependent phosphatases"/>
    <property type="match status" value="1"/>
</dbReference>
<dbReference type="GeneID" id="56135906"/>
<dbReference type="Pfam" id="PF00149">
    <property type="entry name" value="Metallophos"/>
    <property type="match status" value="1"/>
</dbReference>
<dbReference type="RefSeq" id="YP_009903630.1">
    <property type="nucleotide sequence ID" value="NC_049849.1"/>
</dbReference>
<dbReference type="Proteomes" id="UP000320799">
    <property type="component" value="Segment"/>
</dbReference>
<reference evidence="2 3" key="1">
    <citation type="submission" date="2019-06" db="EMBL/GenBank/DDBJ databases">
        <authorList>
            <person name="Kincaid V.D."/>
            <person name="Fuller A."/>
            <person name="Hodges K."/>
            <person name="Bansal M."/>
            <person name="Essig J."/>
            <person name="Johnson A."/>
        </authorList>
    </citation>
    <scope>NUCLEOTIDE SEQUENCE [LARGE SCALE GENOMIC DNA]</scope>
</reference>
<accession>A0A514CSJ4</accession>